<comment type="caution">
    <text evidence="1">The sequence shown here is derived from an EMBL/GenBank/DDBJ whole genome shotgun (WGS) entry which is preliminary data.</text>
</comment>
<name>A0ABT9QB19_9ACTN</name>
<organism evidence="1 2">
    <name type="scientific">Streptosporangium lutulentum</name>
    <dbReference type="NCBI Taxonomy" id="1461250"/>
    <lineage>
        <taxon>Bacteria</taxon>
        <taxon>Bacillati</taxon>
        <taxon>Actinomycetota</taxon>
        <taxon>Actinomycetes</taxon>
        <taxon>Streptosporangiales</taxon>
        <taxon>Streptosporangiaceae</taxon>
        <taxon>Streptosporangium</taxon>
    </lineage>
</organism>
<accession>A0ABT9QB19</accession>
<evidence type="ECO:0000313" key="1">
    <source>
        <dbReference type="EMBL" id="MDP9843244.1"/>
    </source>
</evidence>
<proteinExistence type="predicted"/>
<gene>
    <name evidence="1" type="ORF">J2853_002455</name>
</gene>
<dbReference type="EMBL" id="JAUSQU010000001">
    <property type="protein sequence ID" value="MDP9843244.1"/>
    <property type="molecule type" value="Genomic_DNA"/>
</dbReference>
<reference evidence="1 2" key="1">
    <citation type="submission" date="2023-07" db="EMBL/GenBank/DDBJ databases">
        <title>Sequencing the genomes of 1000 actinobacteria strains.</title>
        <authorList>
            <person name="Klenk H.-P."/>
        </authorList>
    </citation>
    <scope>NUCLEOTIDE SEQUENCE [LARGE SCALE GENOMIC DNA]</scope>
    <source>
        <strain evidence="1 2">DSM 46740</strain>
    </source>
</reference>
<protein>
    <submittedName>
        <fullName evidence="1">Uncharacterized protein</fullName>
    </submittedName>
</protein>
<keyword evidence="2" id="KW-1185">Reference proteome</keyword>
<evidence type="ECO:0000313" key="2">
    <source>
        <dbReference type="Proteomes" id="UP001225356"/>
    </source>
</evidence>
<sequence length="122" mass="13546">MFWINGDSVTPDVAALDEAAVEVLKSPGMMWGIFLPDGSTVYRPGEQWYVAFRVPVSPTTYRWAVEHFEHPPEGFIDPSTAAQDAAQALADGSNTVVVRRYRDYEETVTFTFSGVAIPSAEW</sequence>
<dbReference type="Proteomes" id="UP001225356">
    <property type="component" value="Unassembled WGS sequence"/>
</dbReference>
<dbReference type="RefSeq" id="WP_307557316.1">
    <property type="nucleotide sequence ID" value="NZ_JAUSQU010000001.1"/>
</dbReference>